<protein>
    <submittedName>
        <fullName evidence="2">Redoxin domain protein</fullName>
    </submittedName>
</protein>
<sequence>MPLTERLIGDPAAEIRVQTYLKGTPIAALAQGCVHVVVFWETSCGPCTASIPRLTELQRRYPDVVFLGVAVNWTDFGELEAFVRDQGDAIGYRIAADLPLSPGERQGTMYRTWYKAAYETGVPSAFIIDRDGRIAWIGPPWDIDDPLAAVVEGRWDLAAAREEQEATLRRDKVRELWSLEETVERHLAAGDRTGLLQAYDTAFAADPGLEPLHGLHKFALLLLSARDEAALDYARHLIGAVVADQIDPLIQLGLMLAGAAEQGTEAPDWPPAATVRIGDLLIYLLSTMPAKAVEQGTEAPDWPPAAANLALTAITQAEALFNEETHPRLRMMLAEAAARALLVVGRTGEAADRARAARALAPAFALASDTELAAIISQLDQFVAHCDAAAGRGD</sequence>
<dbReference type="Gene3D" id="3.40.30.10">
    <property type="entry name" value="Glutaredoxin"/>
    <property type="match status" value="1"/>
</dbReference>
<reference evidence="2 3" key="1">
    <citation type="submission" date="2009-01" db="EMBL/GenBank/DDBJ databases">
        <title>Complete sequence of chromosome of Methylobacterium nodulans ORS 2060.</title>
        <authorList>
            <consortium name="US DOE Joint Genome Institute"/>
            <person name="Lucas S."/>
            <person name="Copeland A."/>
            <person name="Lapidus A."/>
            <person name="Glavina del Rio T."/>
            <person name="Dalin E."/>
            <person name="Tice H."/>
            <person name="Bruce D."/>
            <person name="Goodwin L."/>
            <person name="Pitluck S."/>
            <person name="Sims D."/>
            <person name="Brettin T."/>
            <person name="Detter J.C."/>
            <person name="Han C."/>
            <person name="Larimer F."/>
            <person name="Land M."/>
            <person name="Hauser L."/>
            <person name="Kyrpides N."/>
            <person name="Ivanova N."/>
            <person name="Marx C.J."/>
            <person name="Richardson P."/>
        </authorList>
    </citation>
    <scope>NUCLEOTIDE SEQUENCE [LARGE SCALE GENOMIC DNA]</scope>
    <source>
        <strain evidence="3">LMG 21967 / CNCM I-2342 / ORS 2060</strain>
    </source>
</reference>
<accession>B8IIK4</accession>
<dbReference type="Pfam" id="PF00578">
    <property type="entry name" value="AhpC-TSA"/>
    <property type="match status" value="1"/>
</dbReference>
<dbReference type="HOGENOM" id="CLU_699829_0_0_5"/>
<dbReference type="OrthoDB" id="9802923at2"/>
<evidence type="ECO:0000313" key="3">
    <source>
        <dbReference type="Proteomes" id="UP000008207"/>
    </source>
</evidence>
<dbReference type="RefSeq" id="WP_015931504.1">
    <property type="nucleotide sequence ID" value="NC_011894.1"/>
</dbReference>
<dbReference type="Proteomes" id="UP000008207">
    <property type="component" value="Chromosome"/>
</dbReference>
<keyword evidence="3" id="KW-1185">Reference proteome</keyword>
<dbReference type="KEGG" id="mno:Mnod_5034"/>
<dbReference type="CDD" id="cd02966">
    <property type="entry name" value="TlpA_like_family"/>
    <property type="match status" value="1"/>
</dbReference>
<dbReference type="SUPFAM" id="SSF52833">
    <property type="entry name" value="Thioredoxin-like"/>
    <property type="match status" value="1"/>
</dbReference>
<dbReference type="PANTHER" id="PTHR42852:SF18">
    <property type="entry name" value="CHROMOSOME UNDETERMINED SCAFFOLD_47, WHOLE GENOME SHOTGUN SEQUENCE"/>
    <property type="match status" value="1"/>
</dbReference>
<dbReference type="AlphaFoldDB" id="B8IIK4"/>
<dbReference type="PROSITE" id="PS51352">
    <property type="entry name" value="THIOREDOXIN_2"/>
    <property type="match status" value="1"/>
</dbReference>
<gene>
    <name evidence="2" type="ordered locus">Mnod_5034</name>
</gene>
<name>B8IIK4_METNO</name>
<dbReference type="InterPro" id="IPR050553">
    <property type="entry name" value="Thioredoxin_ResA/DsbE_sf"/>
</dbReference>
<dbReference type="STRING" id="460265.Mnod_5034"/>
<organism evidence="2 3">
    <name type="scientific">Methylobacterium nodulans (strain LMG 21967 / CNCM I-2342 / ORS 2060)</name>
    <dbReference type="NCBI Taxonomy" id="460265"/>
    <lineage>
        <taxon>Bacteria</taxon>
        <taxon>Pseudomonadati</taxon>
        <taxon>Pseudomonadota</taxon>
        <taxon>Alphaproteobacteria</taxon>
        <taxon>Hyphomicrobiales</taxon>
        <taxon>Methylobacteriaceae</taxon>
        <taxon>Methylobacterium</taxon>
    </lineage>
</organism>
<dbReference type="PROSITE" id="PS51257">
    <property type="entry name" value="PROKAR_LIPOPROTEIN"/>
    <property type="match status" value="1"/>
</dbReference>
<evidence type="ECO:0000259" key="1">
    <source>
        <dbReference type="PROSITE" id="PS51352"/>
    </source>
</evidence>
<dbReference type="eggNOG" id="COG0526">
    <property type="taxonomic scope" value="Bacteria"/>
</dbReference>
<dbReference type="PANTHER" id="PTHR42852">
    <property type="entry name" value="THIOL:DISULFIDE INTERCHANGE PROTEIN DSBE"/>
    <property type="match status" value="1"/>
</dbReference>
<dbReference type="InterPro" id="IPR036249">
    <property type="entry name" value="Thioredoxin-like_sf"/>
</dbReference>
<proteinExistence type="predicted"/>
<dbReference type="GO" id="GO:0016209">
    <property type="term" value="F:antioxidant activity"/>
    <property type="evidence" value="ECO:0007669"/>
    <property type="project" value="InterPro"/>
</dbReference>
<dbReference type="EMBL" id="CP001349">
    <property type="protein sequence ID" value="ACL59881.1"/>
    <property type="molecule type" value="Genomic_DNA"/>
</dbReference>
<dbReference type="InterPro" id="IPR000866">
    <property type="entry name" value="AhpC/TSA"/>
</dbReference>
<dbReference type="GO" id="GO:0016491">
    <property type="term" value="F:oxidoreductase activity"/>
    <property type="evidence" value="ECO:0007669"/>
    <property type="project" value="InterPro"/>
</dbReference>
<feature type="domain" description="Thioredoxin" evidence="1">
    <location>
        <begin position="6"/>
        <end position="155"/>
    </location>
</feature>
<dbReference type="InterPro" id="IPR013766">
    <property type="entry name" value="Thioredoxin_domain"/>
</dbReference>
<evidence type="ECO:0000313" key="2">
    <source>
        <dbReference type="EMBL" id="ACL59881.1"/>
    </source>
</evidence>